<dbReference type="AlphaFoldDB" id="D1PR16"/>
<feature type="signal peptide" evidence="2">
    <location>
        <begin position="1"/>
        <end position="25"/>
    </location>
</feature>
<keyword evidence="1" id="KW-0812">Transmembrane</keyword>
<feature type="transmembrane region" description="Helical" evidence="1">
    <location>
        <begin position="184"/>
        <end position="202"/>
    </location>
</feature>
<dbReference type="HOGENOM" id="CLU_1255405_0_0_9"/>
<keyword evidence="4" id="KW-1185">Reference proteome</keyword>
<evidence type="ECO:0000256" key="2">
    <source>
        <dbReference type="SAM" id="SignalP"/>
    </source>
</evidence>
<evidence type="ECO:0000256" key="1">
    <source>
        <dbReference type="SAM" id="Phobius"/>
    </source>
</evidence>
<accession>D1PR16</accession>
<dbReference type="RefSeq" id="WP_007048194.1">
    <property type="nucleotide sequence ID" value="NZ_GG704770.1"/>
</dbReference>
<evidence type="ECO:0000313" key="4">
    <source>
        <dbReference type="Proteomes" id="UP000003438"/>
    </source>
</evidence>
<comment type="caution">
    <text evidence="3">The sequence shown here is derived from an EMBL/GenBank/DDBJ whole genome shotgun (WGS) entry which is preliminary data.</text>
</comment>
<gene>
    <name evidence="3" type="ORF">SUBVAR_06843</name>
</gene>
<feature type="chain" id="PRO_5003025099" evidence="2">
    <location>
        <begin position="26"/>
        <end position="220"/>
    </location>
</feature>
<dbReference type="Proteomes" id="UP000003438">
    <property type="component" value="Unassembled WGS sequence"/>
</dbReference>
<proteinExistence type="predicted"/>
<evidence type="ECO:0000313" key="3">
    <source>
        <dbReference type="EMBL" id="EFB74863.1"/>
    </source>
</evidence>
<name>D1PR16_9FIRM</name>
<keyword evidence="1" id="KW-0472">Membrane</keyword>
<organism evidence="3 4">
    <name type="scientific">Subdoligranulum variabile DSM 15176</name>
    <dbReference type="NCBI Taxonomy" id="411471"/>
    <lineage>
        <taxon>Bacteria</taxon>
        <taxon>Bacillati</taxon>
        <taxon>Bacillota</taxon>
        <taxon>Clostridia</taxon>
        <taxon>Eubacteriales</taxon>
        <taxon>Oscillospiraceae</taxon>
        <taxon>Subdoligranulum</taxon>
    </lineage>
</organism>
<dbReference type="EMBL" id="ACBY02000054">
    <property type="protein sequence ID" value="EFB74863.1"/>
    <property type="molecule type" value="Genomic_DNA"/>
</dbReference>
<keyword evidence="2" id="KW-0732">Signal</keyword>
<protein>
    <submittedName>
        <fullName evidence="3">Uncharacterized protein</fullName>
    </submittedName>
</protein>
<sequence length="220" mass="24400">MRRKVTAVFLVWAVLAVLLCTGAVAEEPSLNEQFQCGIWEEDAFDLQHFPARPACFSINEEGTMMVGFQEAGHTKLVLFTPEGVQTVYALVVNSDLEIVLHTDSVTYYTTKDGTAYELKLSDASLQQGTQTDGREIVDALRKADTVSAGDYTLAQSWEQGVYCLRRNGQLVLRCTWWGTWGKELVVAGYAVVLAVVVITGLLRRAQQYQKKRIQGGDTTP</sequence>
<reference evidence="3" key="1">
    <citation type="submission" date="2009-12" db="EMBL/GenBank/DDBJ databases">
        <authorList>
            <person name="Weinstock G."/>
            <person name="Sodergren E."/>
            <person name="Clifton S."/>
            <person name="Fulton L."/>
            <person name="Fulton B."/>
            <person name="Courtney L."/>
            <person name="Fronick C."/>
            <person name="Harrison M."/>
            <person name="Strong C."/>
            <person name="Farmer C."/>
            <person name="Delahaunty K."/>
            <person name="Markovic C."/>
            <person name="Hall O."/>
            <person name="Minx P."/>
            <person name="Tomlinson C."/>
            <person name="Mitreva M."/>
            <person name="Nelson J."/>
            <person name="Hou S."/>
            <person name="Wollam A."/>
            <person name="Pepin K.H."/>
            <person name="Johnson M."/>
            <person name="Bhonagiri V."/>
            <person name="Nash W.E."/>
            <person name="Warren W."/>
            <person name="Chinwalla A."/>
            <person name="Mardis E.R."/>
            <person name="Wilson R.K."/>
        </authorList>
    </citation>
    <scope>NUCLEOTIDE SEQUENCE [LARGE SCALE GENOMIC DNA]</scope>
    <source>
        <strain evidence="3">DSM 15176</strain>
    </source>
</reference>
<dbReference type="STRING" id="411471.SUBVAR_06843"/>
<keyword evidence="1" id="KW-1133">Transmembrane helix</keyword>